<evidence type="ECO:0000313" key="2">
    <source>
        <dbReference type="Proteomes" id="UP000005713"/>
    </source>
</evidence>
<sequence>MIIKMQRFDAEFNTKPCDHRNNAELTLTLRLGFKQINPSGGAANGTYHDYGDATEPTRNIVKWTDPSWSQWKRTFEREVERFWSKKFWLINTGGFFAFEDKGKVWYPNVYCRFNLKCSDSTGGGTNHHEIEVVRLDPNENWFGSHSTLYDSNDIKSVQKGTDSNNKPVMQRAHVHEVGHLMGLGHVAEGTAACPANGNTNAQACYGTTDHDMNSVMGSGMKLRTEHAKPWQDAMVNVAVKHRTDKVAAQWEKLKVGFIAMGAQWPAKMKRHYPRTKEELAAGALITRR</sequence>
<dbReference type="eggNOG" id="ENOG5033MU1">
    <property type="taxonomic scope" value="Bacteria"/>
</dbReference>
<accession>A3K2W6</accession>
<comment type="caution">
    <text evidence="1">The sequence shown here is derived from an EMBL/GenBank/DDBJ whole genome shotgun (WGS) entry which is preliminary data.</text>
</comment>
<evidence type="ECO:0000313" key="1">
    <source>
        <dbReference type="EMBL" id="EBA08525.1"/>
    </source>
</evidence>
<keyword evidence="2" id="KW-1185">Reference proteome</keyword>
<dbReference type="EMBL" id="AAYA01000005">
    <property type="protein sequence ID" value="EBA08525.1"/>
    <property type="molecule type" value="Genomic_DNA"/>
</dbReference>
<dbReference type="Proteomes" id="UP000005713">
    <property type="component" value="Unassembled WGS sequence"/>
</dbReference>
<dbReference type="SUPFAM" id="SSF55486">
    <property type="entry name" value="Metalloproteases ('zincins'), catalytic domain"/>
    <property type="match status" value="1"/>
</dbReference>
<dbReference type="OrthoDB" id="7055852at2"/>
<organism evidence="1 2">
    <name type="scientific">Sagittula stellata (strain ATCC 700073 / DSM 11524 / E-37)</name>
    <dbReference type="NCBI Taxonomy" id="388399"/>
    <lineage>
        <taxon>Bacteria</taxon>
        <taxon>Pseudomonadati</taxon>
        <taxon>Pseudomonadota</taxon>
        <taxon>Alphaproteobacteria</taxon>
        <taxon>Rhodobacterales</taxon>
        <taxon>Roseobacteraceae</taxon>
        <taxon>Sagittula</taxon>
    </lineage>
</organism>
<protein>
    <submittedName>
        <fullName evidence="1">Uncharacterized protein</fullName>
    </submittedName>
</protein>
<reference evidence="1 2" key="1">
    <citation type="submission" date="2006-06" db="EMBL/GenBank/DDBJ databases">
        <authorList>
            <person name="Moran M.A."/>
            <person name="Ferriera S."/>
            <person name="Johnson J."/>
            <person name="Kravitz S."/>
            <person name="Beeson K."/>
            <person name="Sutton G."/>
            <person name="Rogers Y.-H."/>
            <person name="Friedman R."/>
            <person name="Frazier M."/>
            <person name="Venter J.C."/>
        </authorList>
    </citation>
    <scope>NUCLEOTIDE SEQUENCE [LARGE SCALE GENOMIC DNA]</scope>
    <source>
        <strain evidence="1 2">E-37</strain>
    </source>
</reference>
<dbReference type="RefSeq" id="WP_005858462.1">
    <property type="nucleotide sequence ID" value="NZ_AAYA01000005.1"/>
</dbReference>
<gene>
    <name evidence="1" type="ORF">SSE37_16973</name>
</gene>
<proteinExistence type="predicted"/>
<dbReference type="AlphaFoldDB" id="A3K2W6"/>
<name>A3K2W6_SAGS3</name>